<evidence type="ECO:0000256" key="7">
    <source>
        <dbReference type="SAM" id="Phobius"/>
    </source>
</evidence>
<dbReference type="InterPro" id="IPR036259">
    <property type="entry name" value="MFS_trans_sf"/>
</dbReference>
<sequence length="463" mass="52097">MKYPHLISKCIPQRWIVSIECFLCLTISYTMRFCLSLAMTQMTEIEGAKEDPHACPFPSNYNKTKQHKTYEFHWTSLEQGYIHQGMFYGYLATQIVGGVLGDLCDHKVVMLTGFITTAFLTLISPFVVRTLGMIAFIILRVAIGMAQGVFYNSLHAVTAHWIPIQERGLLGTLVFSGVQFGNALNCLFSGILLAYFDWPVVFYCYGIIALMFAVVVFFTTYTYPKDNPYMSDKEKEIFEEHQKTVDEERIDKKKVPVKAILTSIPVWAIVFAMLGQDWAFYSIVVTIPTYINSVLHINIEQNGAINALVYIVLWLIGMLSGWVSDFVNKKQWIPLTWNRRILYLLGMLFPALGFVGVSYSECNIPFAISSLVIGLSTLGFFYPSVKVNPMDLSPNFAGSIGSLANTGGCLSGVIVPFVNGALTPNGFKEEWRVYFWISFVITLLGGLSFFLLASAEIQPFNEF</sequence>
<comment type="subcellular location">
    <subcellularLocation>
        <location evidence="1">Membrane</location>
        <topology evidence="1">Multi-pass membrane protein</topology>
    </subcellularLocation>
</comment>
<dbReference type="PANTHER" id="PTHR11662:SF415">
    <property type="entry name" value="AT30085P-RELATED"/>
    <property type="match status" value="1"/>
</dbReference>
<keyword evidence="4" id="KW-0769">Symport</keyword>
<organism evidence="9 10">
    <name type="scientific">Rhynocoris fuscipes</name>
    <dbReference type="NCBI Taxonomy" id="488301"/>
    <lineage>
        <taxon>Eukaryota</taxon>
        <taxon>Metazoa</taxon>
        <taxon>Ecdysozoa</taxon>
        <taxon>Arthropoda</taxon>
        <taxon>Hexapoda</taxon>
        <taxon>Insecta</taxon>
        <taxon>Pterygota</taxon>
        <taxon>Neoptera</taxon>
        <taxon>Paraneoptera</taxon>
        <taxon>Hemiptera</taxon>
        <taxon>Heteroptera</taxon>
        <taxon>Panheteroptera</taxon>
        <taxon>Cimicomorpha</taxon>
        <taxon>Reduviidae</taxon>
        <taxon>Harpactorinae</taxon>
        <taxon>Harpactorini</taxon>
        <taxon>Rhynocoris</taxon>
    </lineage>
</organism>
<evidence type="ECO:0000259" key="8">
    <source>
        <dbReference type="PROSITE" id="PS50850"/>
    </source>
</evidence>
<keyword evidence="10" id="KW-1185">Reference proteome</keyword>
<dbReference type="GO" id="GO:0016020">
    <property type="term" value="C:membrane"/>
    <property type="evidence" value="ECO:0007669"/>
    <property type="project" value="UniProtKB-SubCell"/>
</dbReference>
<dbReference type="FunFam" id="1.20.1250.20:FF:000423">
    <property type="entry name" value="Putative inorganic phosphate cotransporter-like Protein"/>
    <property type="match status" value="1"/>
</dbReference>
<feature type="domain" description="Major facilitator superfamily (MFS) profile" evidence="8">
    <location>
        <begin position="24"/>
        <end position="457"/>
    </location>
</feature>
<feature type="transmembrane region" description="Helical" evidence="7">
    <location>
        <begin position="340"/>
        <end position="360"/>
    </location>
</feature>
<feature type="transmembrane region" description="Helical" evidence="7">
    <location>
        <begin position="108"/>
        <end position="128"/>
    </location>
</feature>
<proteinExistence type="predicted"/>
<dbReference type="EMBL" id="JAPXFL010000008">
    <property type="protein sequence ID" value="KAK9502554.1"/>
    <property type="molecule type" value="Genomic_DNA"/>
</dbReference>
<evidence type="ECO:0000313" key="10">
    <source>
        <dbReference type="Proteomes" id="UP001461498"/>
    </source>
</evidence>
<keyword evidence="5 7" id="KW-1133">Transmembrane helix</keyword>
<dbReference type="Pfam" id="PF07690">
    <property type="entry name" value="MFS_1"/>
    <property type="match status" value="1"/>
</dbReference>
<evidence type="ECO:0000313" key="9">
    <source>
        <dbReference type="EMBL" id="KAK9502554.1"/>
    </source>
</evidence>
<feature type="transmembrane region" description="Helical" evidence="7">
    <location>
        <begin position="396"/>
        <end position="418"/>
    </location>
</feature>
<dbReference type="SUPFAM" id="SSF103473">
    <property type="entry name" value="MFS general substrate transporter"/>
    <property type="match status" value="1"/>
</dbReference>
<feature type="transmembrane region" description="Helical" evidence="7">
    <location>
        <begin position="15"/>
        <end position="35"/>
    </location>
</feature>
<name>A0AAW1D1W5_9HEMI</name>
<protein>
    <recommendedName>
        <fullName evidence="8">Major facilitator superfamily (MFS) profile domain-containing protein</fullName>
    </recommendedName>
</protein>
<feature type="transmembrane region" description="Helical" evidence="7">
    <location>
        <begin position="433"/>
        <end position="453"/>
    </location>
</feature>
<evidence type="ECO:0000256" key="5">
    <source>
        <dbReference type="ARBA" id="ARBA00022989"/>
    </source>
</evidence>
<dbReference type="FunFam" id="1.20.1250.20:FF:000003">
    <property type="entry name" value="Solute carrier family 17 member 3"/>
    <property type="match status" value="1"/>
</dbReference>
<dbReference type="Gene3D" id="1.20.1250.20">
    <property type="entry name" value="MFS general substrate transporter like domains"/>
    <property type="match status" value="2"/>
</dbReference>
<evidence type="ECO:0000256" key="2">
    <source>
        <dbReference type="ARBA" id="ARBA00022448"/>
    </source>
</evidence>
<dbReference type="GO" id="GO:0006820">
    <property type="term" value="P:monoatomic anion transport"/>
    <property type="evidence" value="ECO:0007669"/>
    <property type="project" value="TreeGrafter"/>
</dbReference>
<feature type="transmembrane region" description="Helical" evidence="7">
    <location>
        <begin position="366"/>
        <end position="384"/>
    </location>
</feature>
<keyword evidence="3 7" id="KW-0812">Transmembrane</keyword>
<evidence type="ECO:0000256" key="1">
    <source>
        <dbReference type="ARBA" id="ARBA00004141"/>
    </source>
</evidence>
<keyword evidence="6 7" id="KW-0472">Membrane</keyword>
<feature type="transmembrane region" description="Helical" evidence="7">
    <location>
        <begin position="134"/>
        <end position="157"/>
    </location>
</feature>
<evidence type="ECO:0000256" key="3">
    <source>
        <dbReference type="ARBA" id="ARBA00022692"/>
    </source>
</evidence>
<dbReference type="PROSITE" id="PS50850">
    <property type="entry name" value="MFS"/>
    <property type="match status" value="1"/>
</dbReference>
<feature type="transmembrane region" description="Helical" evidence="7">
    <location>
        <begin position="307"/>
        <end position="328"/>
    </location>
</feature>
<accession>A0AAW1D1W5</accession>
<dbReference type="GO" id="GO:0015293">
    <property type="term" value="F:symporter activity"/>
    <property type="evidence" value="ECO:0007669"/>
    <property type="project" value="UniProtKB-KW"/>
</dbReference>
<comment type="caution">
    <text evidence="9">The sequence shown here is derived from an EMBL/GenBank/DDBJ whole genome shotgun (WGS) entry which is preliminary data.</text>
</comment>
<dbReference type="InterPro" id="IPR050382">
    <property type="entry name" value="MFS_Na/Anion_cotransporter"/>
</dbReference>
<feature type="transmembrane region" description="Helical" evidence="7">
    <location>
        <begin position="169"/>
        <end position="194"/>
    </location>
</feature>
<dbReference type="PANTHER" id="PTHR11662">
    <property type="entry name" value="SOLUTE CARRIER FAMILY 17"/>
    <property type="match status" value="1"/>
</dbReference>
<dbReference type="InterPro" id="IPR011701">
    <property type="entry name" value="MFS"/>
</dbReference>
<gene>
    <name evidence="9" type="ORF">O3M35_011312</name>
</gene>
<evidence type="ECO:0000256" key="4">
    <source>
        <dbReference type="ARBA" id="ARBA00022847"/>
    </source>
</evidence>
<keyword evidence="2" id="KW-0813">Transport</keyword>
<feature type="transmembrane region" description="Helical" evidence="7">
    <location>
        <begin position="200"/>
        <end position="223"/>
    </location>
</feature>
<reference evidence="9 10" key="1">
    <citation type="submission" date="2022-12" db="EMBL/GenBank/DDBJ databases">
        <title>Chromosome-level genome assembly of true bugs.</title>
        <authorList>
            <person name="Ma L."/>
            <person name="Li H."/>
        </authorList>
    </citation>
    <scope>NUCLEOTIDE SEQUENCE [LARGE SCALE GENOMIC DNA]</scope>
    <source>
        <strain evidence="9">Lab_2022b</strain>
    </source>
</reference>
<dbReference type="InterPro" id="IPR020846">
    <property type="entry name" value="MFS_dom"/>
</dbReference>
<evidence type="ECO:0000256" key="6">
    <source>
        <dbReference type="ARBA" id="ARBA00023136"/>
    </source>
</evidence>
<dbReference type="Proteomes" id="UP001461498">
    <property type="component" value="Unassembled WGS sequence"/>
</dbReference>
<dbReference type="AlphaFoldDB" id="A0AAW1D1W5"/>